<dbReference type="PROSITE" id="PS51257">
    <property type="entry name" value="PROKAR_LIPOPROTEIN"/>
    <property type="match status" value="1"/>
</dbReference>
<gene>
    <name evidence="2" type="ORF">FG384_06880</name>
</gene>
<accession>A0A544TSR3</accession>
<reference evidence="2 3" key="1">
    <citation type="submission" date="2019-06" db="EMBL/GenBank/DDBJ databases">
        <title>Psychrobacillus vulpis sp. nov., a new species isolated from feces of a red fox that inhabits in The Tablas de Daimiel Natural Park, Albacete, Spain.</title>
        <authorList>
            <person name="Rodriguez M."/>
            <person name="Reina J.C."/>
            <person name="Bejar V."/>
            <person name="Llamas I."/>
        </authorList>
    </citation>
    <scope>NUCLEOTIDE SEQUENCE [LARGE SCALE GENOMIC DNA]</scope>
    <source>
        <strain evidence="2 3">Z8</strain>
    </source>
</reference>
<dbReference type="InterPro" id="IPR018728">
    <property type="entry name" value="DUF2268"/>
</dbReference>
<dbReference type="Proteomes" id="UP000316626">
    <property type="component" value="Unassembled WGS sequence"/>
</dbReference>
<feature type="domain" description="DUF2268" evidence="1">
    <location>
        <begin position="133"/>
        <end position="317"/>
    </location>
</feature>
<comment type="caution">
    <text evidence="2">The sequence shown here is derived from an EMBL/GenBank/DDBJ whole genome shotgun (WGS) entry which is preliminary data.</text>
</comment>
<evidence type="ECO:0000313" key="2">
    <source>
        <dbReference type="EMBL" id="TQR20475.1"/>
    </source>
</evidence>
<name>A0A544TSR3_9BACI</name>
<dbReference type="OrthoDB" id="1437293at2"/>
<dbReference type="AlphaFoldDB" id="A0A544TSR3"/>
<evidence type="ECO:0000313" key="3">
    <source>
        <dbReference type="Proteomes" id="UP000316626"/>
    </source>
</evidence>
<sequence>MRMEIMINMKKLSRFFIAICFSFLLFGCSDKTESAESSTKQSIQSPLVFQHNEQEFKVYTYYEEFENFLESAKKQPDNLDALYTQAVVEAFRSNPGYAFLEDNWMLTTPTDIEELEKTIDALIDKQKLITDSIVAALKESADRLPGGNKSVYLLPFLPEFKPDLKVMNYVTGEAWNKNTIIITIDPLFLVDDLQYTIAHEYHHVVAMEYRDSYTLLERSVLEGKADAFAKMVYPNVQVPWIEPLTGYSEEQGRKLFIENLDSTDTGLWYEFFKGNHYRGLDVWSNYKIGHEIMEGFLEKNPDVPVEEWTQMPAEDILLKSEYKDK</sequence>
<dbReference type="Pfam" id="PF10026">
    <property type="entry name" value="DUF2268"/>
    <property type="match status" value="1"/>
</dbReference>
<evidence type="ECO:0000259" key="1">
    <source>
        <dbReference type="Pfam" id="PF10026"/>
    </source>
</evidence>
<dbReference type="EMBL" id="VDGI01000005">
    <property type="protein sequence ID" value="TQR20475.1"/>
    <property type="molecule type" value="Genomic_DNA"/>
</dbReference>
<organism evidence="2 3">
    <name type="scientific">Psychrobacillus vulpis</name>
    <dbReference type="NCBI Taxonomy" id="2325572"/>
    <lineage>
        <taxon>Bacteria</taxon>
        <taxon>Bacillati</taxon>
        <taxon>Bacillota</taxon>
        <taxon>Bacilli</taxon>
        <taxon>Bacillales</taxon>
        <taxon>Bacillaceae</taxon>
        <taxon>Psychrobacillus</taxon>
    </lineage>
</organism>
<proteinExistence type="predicted"/>
<keyword evidence="3" id="KW-1185">Reference proteome</keyword>
<protein>
    <recommendedName>
        <fullName evidence="1">DUF2268 domain-containing protein</fullName>
    </recommendedName>
</protein>